<feature type="modified residue" description="4-aspartylphosphate" evidence="4">
    <location>
        <position position="58"/>
    </location>
</feature>
<dbReference type="SUPFAM" id="SSF46689">
    <property type="entry name" value="Homeodomain-like"/>
    <property type="match status" value="1"/>
</dbReference>
<dbReference type="SMART" id="SM00342">
    <property type="entry name" value="HTH_ARAC"/>
    <property type="match status" value="1"/>
</dbReference>
<evidence type="ECO:0000313" key="9">
    <source>
        <dbReference type="Proteomes" id="UP000605427"/>
    </source>
</evidence>
<dbReference type="InterPro" id="IPR020449">
    <property type="entry name" value="Tscrpt_reg_AraC-type_HTH"/>
</dbReference>
<dbReference type="SUPFAM" id="SSF52172">
    <property type="entry name" value="CheY-like"/>
    <property type="match status" value="1"/>
</dbReference>
<keyword evidence="3" id="KW-0804">Transcription</keyword>
<dbReference type="CDD" id="cd17536">
    <property type="entry name" value="REC_YesN-like"/>
    <property type="match status" value="1"/>
</dbReference>
<dbReference type="Gene3D" id="1.10.10.60">
    <property type="entry name" value="Homeodomain-like"/>
    <property type="match status" value="2"/>
</dbReference>
<sequence length="567" mass="62689">MERICKILIVDDEVLVRQGIKHYLDWEAHGFRIVGEASNGREGLEAIERLQPHIVLTDIVMPVMEGEEFTRLIKKNHPGIEVVVLSSYGEFDYVRSTFQNGVADYILKPKLETQELLRVLQNTAKRIPSIRYTGEGLGQGPDAETLLEKLASGYEADEVAPPDVLGELFPHESFVLVGRLRPARRKAVGAAASTDESGQPLAERLRQALTPDAPLAAPYGPVRVYAMPVAASGAATGSEAALIGLQAGCREALVAALQRHASAEAEFAASQASPAASPPEGGANESGRAEISRGEALRPAFWAAGEAFASLRELSASYRNMRELLELRFFFPDRVLMLPEELPLASEPLPAFDLRRFTEEIKREHFNEAFRDLRQYAAKMADDHRSTAVGLKSFLGNIVFNLITLLGNMEYDASDLDEAKYGFFREIEDAEDAPSAVRLLEHFIRRAEAKVAERTDQPGGANMKKLLAYIDEHYAEALSLTGLGKHFHFNPSYLSSYFTAHNKEGFSEYLNKIRVAKAEELLRDGGLSISEISGQVGYSDPGYFTKVFKKQTGFSPSQYRRQHPAGR</sequence>
<dbReference type="InterPro" id="IPR018060">
    <property type="entry name" value="HTH_AraC"/>
</dbReference>
<evidence type="ECO:0000256" key="3">
    <source>
        <dbReference type="ARBA" id="ARBA00023163"/>
    </source>
</evidence>
<keyword evidence="1" id="KW-0805">Transcription regulation</keyword>
<evidence type="ECO:0000256" key="2">
    <source>
        <dbReference type="ARBA" id="ARBA00023125"/>
    </source>
</evidence>
<comment type="caution">
    <text evidence="8">The sequence shown here is derived from an EMBL/GenBank/DDBJ whole genome shotgun (WGS) entry which is preliminary data.</text>
</comment>
<dbReference type="InterPro" id="IPR011006">
    <property type="entry name" value="CheY-like_superfamily"/>
</dbReference>
<feature type="domain" description="Response regulatory" evidence="7">
    <location>
        <begin position="6"/>
        <end position="123"/>
    </location>
</feature>
<evidence type="ECO:0000256" key="1">
    <source>
        <dbReference type="ARBA" id="ARBA00023015"/>
    </source>
</evidence>
<feature type="domain" description="HTH araC/xylS-type" evidence="6">
    <location>
        <begin position="464"/>
        <end position="562"/>
    </location>
</feature>
<dbReference type="EMBL" id="BMDD01000003">
    <property type="protein sequence ID" value="GGH79525.1"/>
    <property type="molecule type" value="Genomic_DNA"/>
</dbReference>
<gene>
    <name evidence="8" type="ORF">GCM10007362_26450</name>
</gene>
<dbReference type="PROSITE" id="PS50110">
    <property type="entry name" value="RESPONSE_REGULATORY"/>
    <property type="match status" value="1"/>
</dbReference>
<accession>A0ABQ1ZVB2</accession>
<dbReference type="PROSITE" id="PS01124">
    <property type="entry name" value="HTH_ARAC_FAMILY_2"/>
    <property type="match status" value="1"/>
</dbReference>
<evidence type="ECO:0000256" key="5">
    <source>
        <dbReference type="SAM" id="MobiDB-lite"/>
    </source>
</evidence>
<dbReference type="Gene3D" id="3.40.50.2300">
    <property type="match status" value="1"/>
</dbReference>
<dbReference type="Proteomes" id="UP000605427">
    <property type="component" value="Unassembled WGS sequence"/>
</dbReference>
<name>A0ABQ1ZVB2_9BACL</name>
<dbReference type="SMART" id="SM00448">
    <property type="entry name" value="REC"/>
    <property type="match status" value="1"/>
</dbReference>
<dbReference type="PANTHER" id="PTHR43280">
    <property type="entry name" value="ARAC-FAMILY TRANSCRIPTIONAL REGULATOR"/>
    <property type="match status" value="1"/>
</dbReference>
<dbReference type="Pfam" id="PF00072">
    <property type="entry name" value="Response_reg"/>
    <property type="match status" value="1"/>
</dbReference>
<protein>
    <recommendedName>
        <fullName evidence="10">DNA-binding response regulator</fullName>
    </recommendedName>
</protein>
<dbReference type="RefSeq" id="WP_172244147.1">
    <property type="nucleotide sequence ID" value="NZ_BMDD01000003.1"/>
</dbReference>
<reference evidence="9" key="1">
    <citation type="journal article" date="2019" name="Int. J. Syst. Evol. Microbiol.">
        <title>The Global Catalogue of Microorganisms (GCM) 10K type strain sequencing project: providing services to taxonomists for standard genome sequencing and annotation.</title>
        <authorList>
            <consortium name="The Broad Institute Genomics Platform"/>
            <consortium name="The Broad Institute Genome Sequencing Center for Infectious Disease"/>
            <person name="Wu L."/>
            <person name="Ma J."/>
        </authorList>
    </citation>
    <scope>NUCLEOTIDE SEQUENCE [LARGE SCALE GENOMIC DNA]</scope>
    <source>
        <strain evidence="9">CCM 8702</strain>
    </source>
</reference>
<evidence type="ECO:0000259" key="6">
    <source>
        <dbReference type="PROSITE" id="PS01124"/>
    </source>
</evidence>
<feature type="compositionally biased region" description="Low complexity" evidence="5">
    <location>
        <begin position="268"/>
        <end position="280"/>
    </location>
</feature>
<keyword evidence="4" id="KW-0597">Phosphoprotein</keyword>
<keyword evidence="2" id="KW-0238">DNA-binding</keyword>
<keyword evidence="9" id="KW-1185">Reference proteome</keyword>
<evidence type="ECO:0008006" key="10">
    <source>
        <dbReference type="Google" id="ProtNLM"/>
    </source>
</evidence>
<evidence type="ECO:0000256" key="4">
    <source>
        <dbReference type="PROSITE-ProRule" id="PRU00169"/>
    </source>
</evidence>
<evidence type="ECO:0000313" key="8">
    <source>
        <dbReference type="EMBL" id="GGH79525.1"/>
    </source>
</evidence>
<organism evidence="8 9">
    <name type="scientific">Saccharibacillus endophyticus</name>
    <dbReference type="NCBI Taxonomy" id="2060666"/>
    <lineage>
        <taxon>Bacteria</taxon>
        <taxon>Bacillati</taxon>
        <taxon>Bacillota</taxon>
        <taxon>Bacilli</taxon>
        <taxon>Bacillales</taxon>
        <taxon>Paenibacillaceae</taxon>
        <taxon>Saccharibacillus</taxon>
    </lineage>
</organism>
<dbReference type="Pfam" id="PF12833">
    <property type="entry name" value="HTH_18"/>
    <property type="match status" value="1"/>
</dbReference>
<proteinExistence type="predicted"/>
<dbReference type="PANTHER" id="PTHR43280:SF28">
    <property type="entry name" value="HTH-TYPE TRANSCRIPTIONAL ACTIVATOR RHAS"/>
    <property type="match status" value="1"/>
</dbReference>
<evidence type="ECO:0000259" key="7">
    <source>
        <dbReference type="PROSITE" id="PS50110"/>
    </source>
</evidence>
<feature type="region of interest" description="Disordered" evidence="5">
    <location>
        <begin position="268"/>
        <end position="290"/>
    </location>
</feature>
<dbReference type="InterPro" id="IPR001789">
    <property type="entry name" value="Sig_transdc_resp-reg_receiver"/>
</dbReference>
<dbReference type="PRINTS" id="PR00032">
    <property type="entry name" value="HTHARAC"/>
</dbReference>
<dbReference type="InterPro" id="IPR009057">
    <property type="entry name" value="Homeodomain-like_sf"/>
</dbReference>